<gene>
    <name evidence="1" type="ORF">ATANTOWER_013094</name>
</gene>
<reference evidence="1 2" key="1">
    <citation type="submission" date="2021-07" db="EMBL/GenBank/DDBJ databases">
        <authorList>
            <person name="Palmer J.M."/>
        </authorList>
    </citation>
    <scope>NUCLEOTIDE SEQUENCE [LARGE SCALE GENOMIC DNA]</scope>
    <source>
        <strain evidence="1 2">AT_MEX2019</strain>
        <tissue evidence="1">Muscle</tissue>
    </source>
</reference>
<accession>A0ABU7C7H3</accession>
<sequence>MPCWCQRRLDRLFWDDGKETAAQTTMLNHYNVQNYRKLDNKRLENVSWSYESILAGTARTTECMDPSCLVSAVLTGGGSVMMWRKMYSPSCSYLQLTKIRSSQTMN</sequence>
<dbReference type="Proteomes" id="UP001345963">
    <property type="component" value="Unassembled WGS sequence"/>
</dbReference>
<name>A0ABU7C7H3_9TELE</name>
<protein>
    <submittedName>
        <fullName evidence="1">Uncharacterized protein</fullName>
    </submittedName>
</protein>
<keyword evidence="2" id="KW-1185">Reference proteome</keyword>
<comment type="caution">
    <text evidence="1">The sequence shown here is derived from an EMBL/GenBank/DDBJ whole genome shotgun (WGS) entry which is preliminary data.</text>
</comment>
<proteinExistence type="predicted"/>
<evidence type="ECO:0000313" key="2">
    <source>
        <dbReference type="Proteomes" id="UP001345963"/>
    </source>
</evidence>
<evidence type="ECO:0000313" key="1">
    <source>
        <dbReference type="EMBL" id="MED6258843.1"/>
    </source>
</evidence>
<organism evidence="1 2">
    <name type="scientific">Ataeniobius toweri</name>
    <dbReference type="NCBI Taxonomy" id="208326"/>
    <lineage>
        <taxon>Eukaryota</taxon>
        <taxon>Metazoa</taxon>
        <taxon>Chordata</taxon>
        <taxon>Craniata</taxon>
        <taxon>Vertebrata</taxon>
        <taxon>Euteleostomi</taxon>
        <taxon>Actinopterygii</taxon>
        <taxon>Neopterygii</taxon>
        <taxon>Teleostei</taxon>
        <taxon>Neoteleostei</taxon>
        <taxon>Acanthomorphata</taxon>
        <taxon>Ovalentaria</taxon>
        <taxon>Atherinomorphae</taxon>
        <taxon>Cyprinodontiformes</taxon>
        <taxon>Goodeidae</taxon>
        <taxon>Ataeniobius</taxon>
    </lineage>
</organism>
<dbReference type="EMBL" id="JAHUTI010081440">
    <property type="protein sequence ID" value="MED6258843.1"/>
    <property type="molecule type" value="Genomic_DNA"/>
</dbReference>